<gene>
    <name evidence="11" type="ORF">COHA_007421</name>
</gene>
<evidence type="ECO:0000256" key="3">
    <source>
        <dbReference type="ARBA" id="ARBA00022448"/>
    </source>
</evidence>
<proteinExistence type="inferred from homology"/>
<dbReference type="Pfam" id="PF00153">
    <property type="entry name" value="Mito_carr"/>
    <property type="match status" value="2"/>
</dbReference>
<comment type="subcellular location">
    <subcellularLocation>
        <location evidence="1">Membrane</location>
        <topology evidence="1">Multi-pass membrane protein</topology>
    </subcellularLocation>
</comment>
<dbReference type="PROSITE" id="PS50920">
    <property type="entry name" value="SOLCAR"/>
    <property type="match status" value="2"/>
</dbReference>
<dbReference type="SUPFAM" id="SSF103506">
    <property type="entry name" value="Mitochondrial carrier"/>
    <property type="match status" value="1"/>
</dbReference>
<sequence>MVQRSCSGGAAGVERRLTEVKGLYKGVVGAATGAGIIIGTYFAFYSTTKRFLRERTDMSDGATAFTAGAAAALGSSVVKVPLAVCIRSVQAGVYKNVLHAAQSIVKAAGVRGLFTGFLPTVLEDVPDMAVKFAVYEMMRGVHTKLQNGRPANVAEDLIMGGVAGAAAAAATTPLDVVKTVMMCSASSRPTIFTAAASIMKEGQGLRPFFRGVGPRALSNGLNSAIFFCFFEAIRQVGS</sequence>
<dbReference type="InterPro" id="IPR018108">
    <property type="entry name" value="MCP_transmembrane"/>
</dbReference>
<evidence type="ECO:0000256" key="8">
    <source>
        <dbReference type="PROSITE-ProRule" id="PRU00282"/>
    </source>
</evidence>
<accession>A0AAD5GZV6</accession>
<feature type="transmembrane region" description="Helical" evidence="10">
    <location>
        <begin position="23"/>
        <end position="45"/>
    </location>
</feature>
<evidence type="ECO:0000256" key="10">
    <source>
        <dbReference type="SAM" id="Phobius"/>
    </source>
</evidence>
<keyword evidence="7 8" id="KW-0472">Membrane</keyword>
<evidence type="ECO:0000256" key="6">
    <source>
        <dbReference type="ARBA" id="ARBA00022989"/>
    </source>
</evidence>
<dbReference type="PANTHER" id="PTHR45667">
    <property type="entry name" value="S-ADENOSYLMETHIONINE MITOCHONDRIAL CARRIER PROTEIN"/>
    <property type="match status" value="1"/>
</dbReference>
<keyword evidence="5" id="KW-0677">Repeat</keyword>
<keyword evidence="4 8" id="KW-0812">Transmembrane</keyword>
<dbReference type="AlphaFoldDB" id="A0AAD5GZV6"/>
<name>A0AAD5GZV6_9CHLO</name>
<keyword evidence="12" id="KW-1185">Reference proteome</keyword>
<feature type="repeat" description="Solcar" evidence="8">
    <location>
        <begin position="151"/>
        <end position="236"/>
    </location>
</feature>
<dbReference type="Gene3D" id="1.50.40.10">
    <property type="entry name" value="Mitochondrial carrier domain"/>
    <property type="match status" value="2"/>
</dbReference>
<evidence type="ECO:0008006" key="13">
    <source>
        <dbReference type="Google" id="ProtNLM"/>
    </source>
</evidence>
<dbReference type="EMBL" id="JADXDR010000118">
    <property type="protein sequence ID" value="KAI7838806.1"/>
    <property type="molecule type" value="Genomic_DNA"/>
</dbReference>
<evidence type="ECO:0000256" key="2">
    <source>
        <dbReference type="ARBA" id="ARBA00006375"/>
    </source>
</evidence>
<evidence type="ECO:0000256" key="4">
    <source>
        <dbReference type="ARBA" id="ARBA00022692"/>
    </source>
</evidence>
<dbReference type="InterPro" id="IPR023395">
    <property type="entry name" value="MCP_dom_sf"/>
</dbReference>
<comment type="similarity">
    <text evidence="2 9">Belongs to the mitochondrial carrier (TC 2.A.29) family.</text>
</comment>
<feature type="repeat" description="Solcar" evidence="8">
    <location>
        <begin position="59"/>
        <end position="141"/>
    </location>
</feature>
<protein>
    <recommendedName>
        <fullName evidence="13">Mitochondrial carrier protein</fullName>
    </recommendedName>
</protein>
<evidence type="ECO:0000313" key="11">
    <source>
        <dbReference type="EMBL" id="KAI7838806.1"/>
    </source>
</evidence>
<reference evidence="11" key="1">
    <citation type="submission" date="2020-11" db="EMBL/GenBank/DDBJ databases">
        <title>Chlorella ohadii genome sequencing and assembly.</title>
        <authorList>
            <person name="Murik O."/>
            <person name="Treves H."/>
            <person name="Kedem I."/>
            <person name="Shotland Y."/>
            <person name="Kaplan A."/>
        </authorList>
    </citation>
    <scope>NUCLEOTIDE SEQUENCE</scope>
    <source>
        <strain evidence="11">1</strain>
    </source>
</reference>
<dbReference type="Proteomes" id="UP001205105">
    <property type="component" value="Unassembled WGS sequence"/>
</dbReference>
<organism evidence="11 12">
    <name type="scientific">Chlorella ohadii</name>
    <dbReference type="NCBI Taxonomy" id="2649997"/>
    <lineage>
        <taxon>Eukaryota</taxon>
        <taxon>Viridiplantae</taxon>
        <taxon>Chlorophyta</taxon>
        <taxon>core chlorophytes</taxon>
        <taxon>Trebouxiophyceae</taxon>
        <taxon>Chlorellales</taxon>
        <taxon>Chlorellaceae</taxon>
        <taxon>Chlorella clade</taxon>
        <taxon>Chlorella</taxon>
    </lineage>
</organism>
<keyword evidence="6 10" id="KW-1133">Transmembrane helix</keyword>
<dbReference type="FunFam" id="1.50.40.10:FF:000149">
    <property type="entry name" value="Mitochondrial Carrier (MC) Family"/>
    <property type="match status" value="1"/>
</dbReference>
<dbReference type="GO" id="GO:0016020">
    <property type="term" value="C:membrane"/>
    <property type="evidence" value="ECO:0007669"/>
    <property type="project" value="UniProtKB-SubCell"/>
</dbReference>
<evidence type="ECO:0000256" key="1">
    <source>
        <dbReference type="ARBA" id="ARBA00004141"/>
    </source>
</evidence>
<evidence type="ECO:0000313" key="12">
    <source>
        <dbReference type="Proteomes" id="UP001205105"/>
    </source>
</evidence>
<keyword evidence="3 9" id="KW-0813">Transport</keyword>
<evidence type="ECO:0000256" key="5">
    <source>
        <dbReference type="ARBA" id="ARBA00022737"/>
    </source>
</evidence>
<evidence type="ECO:0000256" key="9">
    <source>
        <dbReference type="RuleBase" id="RU000488"/>
    </source>
</evidence>
<comment type="caution">
    <text evidence="11">The sequence shown here is derived from an EMBL/GenBank/DDBJ whole genome shotgun (WGS) entry which is preliminary data.</text>
</comment>
<evidence type="ECO:0000256" key="7">
    <source>
        <dbReference type="ARBA" id="ARBA00023136"/>
    </source>
</evidence>